<name>A0A8E2FBP3_9PEZI</name>
<keyword evidence="2" id="KW-1185">Reference proteome</keyword>
<dbReference type="Proteomes" id="UP000250140">
    <property type="component" value="Unassembled WGS sequence"/>
</dbReference>
<proteinExistence type="predicted"/>
<dbReference type="EMBL" id="KV748682">
    <property type="protein sequence ID" value="OCL13691.1"/>
    <property type="molecule type" value="Genomic_DNA"/>
</dbReference>
<evidence type="ECO:0000313" key="2">
    <source>
        <dbReference type="Proteomes" id="UP000250140"/>
    </source>
</evidence>
<evidence type="ECO:0000313" key="1">
    <source>
        <dbReference type="EMBL" id="OCL13691.1"/>
    </source>
</evidence>
<dbReference type="OrthoDB" id="4818326at2759"/>
<gene>
    <name evidence="1" type="ORF">AOQ84DRAFT_92192</name>
</gene>
<sequence>MSSSCTRMVEIPVVVIILALLVLTLIPRVLRRACVLCFGITYALAAVDPTTLVILSTWVPPVANQTLNFEYMELTLDNKSLVLVASKEGNIFVVQRNDTGFTLIRSIDLVAQSVVPRGQGLLNGMYDTIGNIWFTTGGILGSGDPTQTSIIMGYIEPSGKTHVLRVPNQMVENGIAVSGTTMYVVTGPSGADDHANATGYMYALTTGPGTGVTTLWKASYSAGSARKPGGFARGSGTTPTLLGNQYLAITDNSDEQISLIIYHQEAELSGKQAACSVPLFQPGASATDIGTLAHFDGSEYGVFVLNDYNSPPVYFGSGSINGAFNNMSIMAPGVTRVTVAGDGSHCKFAWNTDIRIKSVPVLSTQTGLIYGYTQNATAADLGQYEWYVVAMNYTSGAIEWEVRTGAGGTYNDDFLPGTLGPDGTFYQGVVDGLVLIKDGVAA</sequence>
<dbReference type="AlphaFoldDB" id="A0A8E2FBP3"/>
<accession>A0A8E2FBP3</accession>
<organism evidence="1 2">
    <name type="scientific">Glonium stellatum</name>
    <dbReference type="NCBI Taxonomy" id="574774"/>
    <lineage>
        <taxon>Eukaryota</taxon>
        <taxon>Fungi</taxon>
        <taxon>Dikarya</taxon>
        <taxon>Ascomycota</taxon>
        <taxon>Pezizomycotina</taxon>
        <taxon>Dothideomycetes</taxon>
        <taxon>Pleosporomycetidae</taxon>
        <taxon>Gloniales</taxon>
        <taxon>Gloniaceae</taxon>
        <taxon>Glonium</taxon>
    </lineage>
</organism>
<reference evidence="1 2" key="1">
    <citation type="journal article" date="2016" name="Nat. Commun.">
        <title>Ectomycorrhizal ecology is imprinted in the genome of the dominant symbiotic fungus Cenococcum geophilum.</title>
        <authorList>
            <consortium name="DOE Joint Genome Institute"/>
            <person name="Peter M."/>
            <person name="Kohler A."/>
            <person name="Ohm R.A."/>
            <person name="Kuo A."/>
            <person name="Krutzmann J."/>
            <person name="Morin E."/>
            <person name="Arend M."/>
            <person name="Barry K.W."/>
            <person name="Binder M."/>
            <person name="Choi C."/>
            <person name="Clum A."/>
            <person name="Copeland A."/>
            <person name="Grisel N."/>
            <person name="Haridas S."/>
            <person name="Kipfer T."/>
            <person name="LaButti K."/>
            <person name="Lindquist E."/>
            <person name="Lipzen A."/>
            <person name="Maire R."/>
            <person name="Meier B."/>
            <person name="Mihaltcheva S."/>
            <person name="Molinier V."/>
            <person name="Murat C."/>
            <person name="Poggeler S."/>
            <person name="Quandt C.A."/>
            <person name="Sperisen C."/>
            <person name="Tritt A."/>
            <person name="Tisserant E."/>
            <person name="Crous P.W."/>
            <person name="Henrissat B."/>
            <person name="Nehls U."/>
            <person name="Egli S."/>
            <person name="Spatafora J.W."/>
            <person name="Grigoriev I.V."/>
            <person name="Martin F.M."/>
        </authorList>
    </citation>
    <scope>NUCLEOTIDE SEQUENCE [LARGE SCALE GENOMIC DNA]</scope>
    <source>
        <strain evidence="1 2">CBS 207.34</strain>
    </source>
</reference>
<protein>
    <submittedName>
        <fullName evidence="1">Uncharacterized protein</fullName>
    </submittedName>
</protein>